<feature type="region of interest" description="Disordered" evidence="1">
    <location>
        <begin position="3401"/>
        <end position="3429"/>
    </location>
</feature>
<feature type="region of interest" description="Disordered" evidence="1">
    <location>
        <begin position="2204"/>
        <end position="2225"/>
    </location>
</feature>
<feature type="region of interest" description="Disordered" evidence="1">
    <location>
        <begin position="786"/>
        <end position="875"/>
    </location>
</feature>
<comment type="caution">
    <text evidence="3">The sequence shown here is derived from an EMBL/GenBank/DDBJ whole genome shotgun (WGS) entry which is preliminary data.</text>
</comment>
<dbReference type="OrthoDB" id="273401at2759"/>
<evidence type="ECO:0000256" key="2">
    <source>
        <dbReference type="SAM" id="SignalP"/>
    </source>
</evidence>
<feature type="chain" id="PRO_5033016478" evidence="2">
    <location>
        <begin position="20"/>
        <end position="3721"/>
    </location>
</feature>
<reference evidence="4" key="1">
    <citation type="journal article" date="2021" name="Microbiol. Resour. Announc.">
        <title>LGAAP: Leishmaniinae Genome Assembly and Annotation Pipeline.</title>
        <authorList>
            <person name="Almutairi H."/>
            <person name="Urbaniak M.D."/>
            <person name="Bates M.D."/>
            <person name="Jariyapan N."/>
            <person name="Kwakye-Nuako G."/>
            <person name="Thomaz-Soccol V."/>
            <person name="Al-Salem W.S."/>
            <person name="Dillon R.J."/>
            <person name="Bates P.A."/>
            <person name="Gatherer D."/>
        </authorList>
    </citation>
    <scope>NUCLEOTIDE SEQUENCE [LARGE SCALE GENOMIC DNA]</scope>
</reference>
<gene>
    <name evidence="3" type="ORF">LSCM1_05777</name>
</gene>
<dbReference type="Proteomes" id="UP000673552">
    <property type="component" value="Unassembled WGS sequence"/>
</dbReference>
<feature type="region of interest" description="Disordered" evidence="1">
    <location>
        <begin position="400"/>
        <end position="423"/>
    </location>
</feature>
<keyword evidence="4" id="KW-1185">Reference proteome</keyword>
<dbReference type="RefSeq" id="XP_067179854.1">
    <property type="nucleotide sequence ID" value="XM_067323219.1"/>
</dbReference>
<evidence type="ECO:0000256" key="1">
    <source>
        <dbReference type="SAM" id="MobiDB-lite"/>
    </source>
</evidence>
<protein>
    <submittedName>
        <fullName evidence="3">Uncharacterized protein</fullName>
    </submittedName>
</protein>
<feature type="region of interest" description="Disordered" evidence="1">
    <location>
        <begin position="3015"/>
        <end position="3041"/>
    </location>
</feature>
<evidence type="ECO:0000313" key="4">
    <source>
        <dbReference type="Proteomes" id="UP000673552"/>
    </source>
</evidence>
<sequence>MRPLRIFACTLAATADACAKAPTAGPPSAIASHVPPTAAALHQQCRPIVWKSRPAIAPRRHRPHAQAKSTAGDVPGQTLAADRDNAGAPSSEPKPPKLVTEKAQQQQQHLEDALPRKTVEDEDAAMATTCGAGTSTAHGTLGTGRDAEWSQEHRRLAKLRYRLLVGANRAMQSPAEEDCLAHAPRLTFEKVENAGEKATPVAGSRRVEGSHIAGCARWCVQLPPPVQRTHGGATPTPPAAAGLSVTEALRAFANTFALTLHSTPQQWRTRVSAAAAPTFPVFAGPSSMPLTGSPLASSFLSSPMAIVTAPVALGSATQRAIAAEETAPLRWLETAFLDLCERVSRELYDGRAGSTRPQDPLANVQGGAAAVLRAVEKECRAVNDHRIYVMRRQQRRDAAASAASAAAAAGGSPRKRRSPRGLKDATVDDTLQNTLERVGQELHLVHVWIIHLCCDADEGGAGAAAVRVARRALRWDAHCTAVPASTATLNDVRWLFAVAMLEHLHTQTYCFHHPKTTAIDPLSDAAATGKVGKSGVTPFTLEAHRLRGMAALVDFAMKQRSEVPLQLATQLYSRGAQGLSAIVAQQEALMNLIVVYHALLPTYALLLPLYHRLATVAATPSTTPSKWRYTARAAGSATPVELVLDDDEAAAVSNPLPPQPSVSAAAAEDYAGEEGVGHDDSHAARLGADRRTAAASPLRVWDALIQHWKQEQEHMRSEGAAAVVWWLRMLPLWISTATNALQLGIILVSSSGGAASAPRAADPMKVLVDRAAAMLRDALRFDRRDYERSRGAQRPRMLRSACPKSDAPPPGAKGSTSNDDEADANGRSGGSATTAAGAASEREAYDALDDADGLGADAPPPLRRQRGKRSLFYKSPHEADGGVLVRESQAKLAKRSINGNTSAAGSRFQARSRVGASFAARSASSIPGVLGSRRSGADADAAGAGHPRHGRAASASVAADRSTSPIFQTVVLSRESPLILSDLFCLDAVRRQSCLEEAWAATVHSQHELWLLLYALPPAAGAASEAADHEKFDRATLLRNALPAAVASLFDAAALVVPGVTDDSNQRRAVATSFSSPSAHAQVQEEVLQRVLCALQSAQEQLGLSLLESLHHLLVSVAQVLLRIHHMKGNALGSSRVPQELTAGKQAPLEHVLQRQAFTHVLTIGATMFLGRNSLAWESAQVAWQLQQQQLRYPQIEFRVGAAMSQLPRTRLVSVAMDDFAMQWTKAIVKDLSLLHVWCRQCADVVLANAQEMLRVLQTPPASAELPLFSKQTTMAALLRSLSVLARQWRQRRDATQKGYRVHQIAELAEVSHEGVMRLYQGVLDLLRNDGELRLLCCYPGFLRDLFEIHVRLKVDVASLMDWADRHLLPTVLPVVLAGLHRSQSIHSAATHADLCETTLGLLSQLSRYAANPKMSLADVVRTKWNQVLLHVNLYCIRTAGRGGRKRAPDYGLPPPALPSLDDIAALPQQPHSADPAAAVAAAARQWVEAFTGGREHLFLALLDRSEALLEATREVQSRTIEAAEGTTSALAAYVEVWDERVRFSGRDWDTGSPVGDKGVVDGPTTDTRELLARLQATYEGVQVFGTIMSPALCASAEVVPFMGSKPSNARQLGFLVRFMEQHLRVQEHLSRLNDDELESFVLPWRAKGEEVPSAVPKSPSPSATLAASAATVGETAPLVLLDFVGYLSSRSVWAMVTWACNIAETVVKIELKRHRRIPDVVQAVAATAILSQLRAVPPPLRGAGKPPVNILRALLSLSDMVAGTTESLLGYHRRSVIRGLLSSPTRDQYRVATFGLKQAIAYVQEEARQYHGLRAQGRGEWDEGASVMEDGDTEVDFDAAATTEAAQSGDGTPHFRMNADGTIDRTWLAVGAPGLPAPPQQQEVGIYYVKVWAAYAAQQRLRAATGRAATREEKVTASALMPYLRTDLNREYRFFLSCLVCLTDASMEAVLLQLRRLQGDGEEDIRLLVEAAVSELCSTVAATIHSLLSLSPEVRRACCQREEAELLWASLCIVATISAVVPRDTQERVFTPRCIDAIGRVLSLTRRLIDDVISMMATLISANGEGGRSAAQDGPATASIEVDASLVCRPLSTALVRGAQLLMRDPQSSQRLAIRLAVRQRERDDLSAVLMALQVLVKSAAAYEPGRGLLQCVCARIAAELGQPLLGPASVSDAAPTALNVAATVISRSEYSVVLRGLASACAAPTPSSGRDGKPGGGDKGNGAVESAMTLPAAGANAVLEAGLVVCNVAAAARHVVEDAAGIEEERRRCLSRTASEEEWNSAGVPNADGAALPAAGRGLTSSPLLHLSYNAASQPPALSVADVMESGAMPTAAIIDAVITHAAATVRAAGGRSALDLPSLRGMARMGSTAADSVEDDPAMAFGFVRLVREFQRHVTELLSLVPLRDIVARPQAEVLFACLSLLHGTVSASAEERMWALMTSKWVSELLAPSEATFLELQKLELARVRERRALASRDVRPGDETPFRGAVDGAAHACNSSPYGPLPWGAAVLDMFAAAGRAPTTGSVHARNELSVLAAAEQSMRRHWCAEGTDLPRHDDVACVLFGAGGARKGSWSADKGDRGGQQSNECAAGLELDPQTTGLAALAAMPDPIPIPVVLTILKLLSRHPMEHAVPGSVARPAQTCAENGRGLAVDQVAMAASWLAKGGSDGGNGSGLGGPDTKADHSSFKAFAEVFLTYTARAYWLLRPRLGDSAWVVWGIMQKSMSVYPTDNGARQREWDRVCRQWRLPVSLDHAHAVAGHFFTEEQRRHIKAWTTALHMAAFGEGASTPSSTKTVDDAEEVAVLRYLQAAALYLHLLARTLYLLSRLGLFGDLPKASTEVVRLRVQAQVLQRRAPGDRGVTAANPVVAKEALARELALMALERQTQPLFVNRNLFEGAMLQLVNVVWCVVRHADSLTHTATDAVVLRLQVFHSMRTSAPSLQRAKKSVTAEAAAIVSYADHVRTMVVGVVQDTMDMVIDLGSPVPSMLPQNAVKTFLTSGFSCEPLTLRLPTSRASSASTTAAPSARSSQSAARGGRTSNGLVAPAVSVIATHLSTTGVPSSMASDSAPIAAASSAVAGSPSATPEVAVSHAFNPVARPELFVGSPTTLAILSPQFVRKTICRSLESTATSPALLPIAFALEFYLARHGVPLAPLLEATTELLTACTLRNSAIHMYCERLASELTSRKEFRQALAPPTIASAEQGAAGSISNEVVISFLAAIARRDVLVTKKTLAHLLHSVMRMRPDVFGHPPTEDRQGKLTLVQVGTTVDSAIDTTNPLYTPAQPAVKRGRSGSAGSESGCAPGGDSDADGPCGSAAVMHAFSLEKWSDATALTHRKALAALTISLPTVIEVAMHMDCMRPLDSAEWRRAIKMLKAADEERRERVAAHRSQVQAAIQQGHVGNEPGGEGREDEKGRRAEPTAATSGNVDASLHLEDPFDFGVGVLHLRYALRKIVHASLRRLLHQQGPRMLADVALMLQMVDPALQRATTKTQASSSVAGPPGGGATERRALSCPRARSAGSSAEQPRPFDGVLAGTTRVLLSRAVLCAQAIGYDSTGSVLEMSPHKGSSKPQEAQPVLKLPVPALQPSVVEAAISATAGAAAPHLRKGRHMQAGHSTGKIGQLSKEEKATVHQRVELEREAATTVGLTTVQLPPQGIRRIARALRFTRRHLDVRRRRQEYRRRREPRLAEACYSTCAAFPQPSRSHAPFSEAHGSR</sequence>
<feature type="compositionally biased region" description="Low complexity" evidence="1">
    <location>
        <begin position="400"/>
        <end position="412"/>
    </location>
</feature>
<dbReference type="GeneID" id="92515731"/>
<reference evidence="4" key="2">
    <citation type="journal article" date="2021" name="Sci. Data">
        <title>Chromosome-scale genome sequencing, assembly and annotation of six genomes from subfamily Leishmaniinae.</title>
        <authorList>
            <person name="Almutairi H."/>
            <person name="Urbaniak M.D."/>
            <person name="Bates M.D."/>
            <person name="Jariyapan N."/>
            <person name="Kwakye-Nuako G."/>
            <person name="Thomaz Soccol V."/>
            <person name="Al-Salem W.S."/>
            <person name="Dillon R.J."/>
            <person name="Bates P.A."/>
            <person name="Gatherer D."/>
        </authorList>
    </citation>
    <scope>NUCLEOTIDE SEQUENCE [LARGE SCALE GENOMIC DNA]</scope>
</reference>
<dbReference type="EMBL" id="JAFEUZ010000016">
    <property type="protein sequence ID" value="KAG5482061.1"/>
    <property type="molecule type" value="Genomic_DNA"/>
</dbReference>
<accession>A0A836KPI8</accession>
<feature type="compositionally biased region" description="Low complexity" evidence="1">
    <location>
        <begin position="830"/>
        <end position="839"/>
    </location>
</feature>
<feature type="compositionally biased region" description="Basic and acidic residues" evidence="1">
    <location>
        <begin position="3411"/>
        <end position="3423"/>
    </location>
</feature>
<evidence type="ECO:0000313" key="3">
    <source>
        <dbReference type="EMBL" id="KAG5482061.1"/>
    </source>
</evidence>
<feature type="region of interest" description="Disordered" evidence="1">
    <location>
        <begin position="929"/>
        <end position="957"/>
    </location>
</feature>
<feature type="signal peptide" evidence="2">
    <location>
        <begin position="1"/>
        <end position="19"/>
    </location>
</feature>
<dbReference type="KEGG" id="lmat:92515731"/>
<feature type="region of interest" description="Disordered" evidence="1">
    <location>
        <begin position="3492"/>
        <end position="3533"/>
    </location>
</feature>
<feature type="compositionally biased region" description="Low complexity" evidence="1">
    <location>
        <begin position="931"/>
        <end position="945"/>
    </location>
</feature>
<name>A0A836KPI8_9TRYP</name>
<organism evidence="3 4">
    <name type="scientific">Leishmania martiniquensis</name>
    <dbReference type="NCBI Taxonomy" id="1580590"/>
    <lineage>
        <taxon>Eukaryota</taxon>
        <taxon>Discoba</taxon>
        <taxon>Euglenozoa</taxon>
        <taxon>Kinetoplastea</taxon>
        <taxon>Metakinetoplastina</taxon>
        <taxon>Trypanosomatida</taxon>
        <taxon>Trypanosomatidae</taxon>
        <taxon>Leishmaniinae</taxon>
        <taxon>Leishmania</taxon>
    </lineage>
</organism>
<proteinExistence type="predicted"/>
<feature type="compositionally biased region" description="Low complexity" evidence="1">
    <location>
        <begin position="3296"/>
        <end position="3309"/>
    </location>
</feature>
<keyword evidence="2" id="KW-0732">Signal</keyword>
<feature type="region of interest" description="Disordered" evidence="1">
    <location>
        <begin position="55"/>
        <end position="117"/>
    </location>
</feature>
<feature type="region of interest" description="Disordered" evidence="1">
    <location>
        <begin position="3278"/>
        <end position="3312"/>
    </location>
</feature>